<evidence type="ECO:0000313" key="3">
    <source>
        <dbReference type="Proteomes" id="UP000008022"/>
    </source>
</evidence>
<proteinExistence type="predicted"/>
<protein>
    <submittedName>
        <fullName evidence="2">Uncharacterized protein</fullName>
    </submittedName>
</protein>
<name>A0A0E0QI31_ORYRU</name>
<sequence>MGGEGRGAVVPLQTGPFLVLSSLGPLRGQEDVATTPSIRDDATTSVRADPTLPMPPVLRPRTAAADPPFARRYHCLHRRPRRPHATHAGGLLPHIVLTPGSGFWPSSPRRYRSCEFPPFIFLGFSALSSNRPTDCLNPFEQGSAQIF</sequence>
<dbReference type="Proteomes" id="UP000008022">
    <property type="component" value="Unassembled WGS sequence"/>
</dbReference>
<dbReference type="EnsemblPlants" id="ORUFI08G13960.1">
    <property type="protein sequence ID" value="ORUFI08G13960.1"/>
    <property type="gene ID" value="ORUFI08G13960"/>
</dbReference>
<accession>A0A0E0QI31</accession>
<dbReference type="Gramene" id="ORUFI08G13960.1">
    <property type="protein sequence ID" value="ORUFI08G13960.1"/>
    <property type="gene ID" value="ORUFI08G13960"/>
</dbReference>
<reference evidence="2" key="2">
    <citation type="submission" date="2015-06" db="UniProtKB">
        <authorList>
            <consortium name="EnsemblPlants"/>
        </authorList>
    </citation>
    <scope>IDENTIFICATION</scope>
</reference>
<evidence type="ECO:0000313" key="2">
    <source>
        <dbReference type="EnsemblPlants" id="ORUFI08G13960.1"/>
    </source>
</evidence>
<dbReference type="HOGENOM" id="CLU_1799667_0_0_1"/>
<organism evidence="2 3">
    <name type="scientific">Oryza rufipogon</name>
    <name type="common">Brownbeard rice</name>
    <name type="synonym">Asian wild rice</name>
    <dbReference type="NCBI Taxonomy" id="4529"/>
    <lineage>
        <taxon>Eukaryota</taxon>
        <taxon>Viridiplantae</taxon>
        <taxon>Streptophyta</taxon>
        <taxon>Embryophyta</taxon>
        <taxon>Tracheophyta</taxon>
        <taxon>Spermatophyta</taxon>
        <taxon>Magnoliopsida</taxon>
        <taxon>Liliopsida</taxon>
        <taxon>Poales</taxon>
        <taxon>Poaceae</taxon>
        <taxon>BOP clade</taxon>
        <taxon>Oryzoideae</taxon>
        <taxon>Oryzeae</taxon>
        <taxon>Oryzinae</taxon>
        <taxon>Oryza</taxon>
    </lineage>
</organism>
<reference evidence="3" key="1">
    <citation type="submission" date="2013-06" db="EMBL/GenBank/DDBJ databases">
        <authorList>
            <person name="Zhao Q."/>
        </authorList>
    </citation>
    <scope>NUCLEOTIDE SEQUENCE</scope>
    <source>
        <strain evidence="3">cv. W1943</strain>
    </source>
</reference>
<evidence type="ECO:0000256" key="1">
    <source>
        <dbReference type="SAM" id="MobiDB-lite"/>
    </source>
</evidence>
<dbReference type="AlphaFoldDB" id="A0A0E0QI31"/>
<keyword evidence="3" id="KW-1185">Reference proteome</keyword>
<feature type="region of interest" description="Disordered" evidence="1">
    <location>
        <begin position="30"/>
        <end position="63"/>
    </location>
</feature>
<dbReference type="OMA" id="PRRYRSC"/>